<dbReference type="EMBL" id="CAJEWN010000057">
    <property type="protein sequence ID" value="CAD2154754.1"/>
    <property type="molecule type" value="Genomic_DNA"/>
</dbReference>
<dbReference type="Proteomes" id="UP000580250">
    <property type="component" value="Unassembled WGS sequence"/>
</dbReference>
<evidence type="ECO:0000313" key="1">
    <source>
        <dbReference type="EMBL" id="CAD2154754.1"/>
    </source>
</evidence>
<dbReference type="OrthoDB" id="10055660at2759"/>
<organism evidence="1 2">
    <name type="scientific">Meloidogyne enterolobii</name>
    <name type="common">Root-knot nematode worm</name>
    <name type="synonym">Meloidogyne mayaguensis</name>
    <dbReference type="NCBI Taxonomy" id="390850"/>
    <lineage>
        <taxon>Eukaryota</taxon>
        <taxon>Metazoa</taxon>
        <taxon>Ecdysozoa</taxon>
        <taxon>Nematoda</taxon>
        <taxon>Chromadorea</taxon>
        <taxon>Rhabditida</taxon>
        <taxon>Tylenchina</taxon>
        <taxon>Tylenchomorpha</taxon>
        <taxon>Tylenchoidea</taxon>
        <taxon>Meloidogynidae</taxon>
        <taxon>Meloidogyninae</taxon>
        <taxon>Meloidogyne</taxon>
    </lineage>
</organism>
<sequence>MFDGQCGDLNPNCPCMEVKELNGKKIKYCSKGYPNHFQQETLVLDNGLALYARPRDGRTVENTSVELLKELLKRLADFCGAYTCGPDICGPDTCGSPLF</sequence>
<dbReference type="AlphaFoldDB" id="A0A6V7UDQ8"/>
<reference evidence="1 2" key="1">
    <citation type="submission" date="2020-08" db="EMBL/GenBank/DDBJ databases">
        <authorList>
            <person name="Koutsovoulos G."/>
            <person name="Danchin GJ E."/>
        </authorList>
    </citation>
    <scope>NUCLEOTIDE SEQUENCE [LARGE SCALE GENOMIC DNA]</scope>
</reference>
<proteinExistence type="predicted"/>
<protein>
    <submittedName>
        <fullName evidence="1">Uncharacterized protein</fullName>
    </submittedName>
</protein>
<comment type="caution">
    <text evidence="1">The sequence shown here is derived from an EMBL/GenBank/DDBJ whole genome shotgun (WGS) entry which is preliminary data.</text>
</comment>
<accession>A0A6V7UDQ8</accession>
<evidence type="ECO:0000313" key="2">
    <source>
        <dbReference type="Proteomes" id="UP000580250"/>
    </source>
</evidence>
<name>A0A6V7UDQ8_MELEN</name>
<gene>
    <name evidence="1" type="ORF">MENT_LOCUS11608</name>
</gene>